<keyword evidence="2" id="KW-0456">Lyase</keyword>
<keyword evidence="5" id="KW-1185">Reference proteome</keyword>
<dbReference type="EMBL" id="SPLM01000036">
    <property type="protein sequence ID" value="TMW66158.1"/>
    <property type="molecule type" value="Genomic_DNA"/>
</dbReference>
<gene>
    <name evidence="4" type="ORF">Poli38472_003923</name>
</gene>
<comment type="caution">
    <text evidence="4">The sequence shown here is derived from an EMBL/GenBank/DDBJ whole genome shotgun (WGS) entry which is preliminary data.</text>
</comment>
<dbReference type="Proteomes" id="UP000794436">
    <property type="component" value="Unassembled WGS sequence"/>
</dbReference>
<sequence>MQATKMQVVKWSLRVHKPSLRWTNTRTDGRIATRLLSTSDGSNDGRSGRVRNARSSNPFEIQFDYESAPSGNTHRDAKPTGTFKDEIDLFHEEMSSVFGETPEEFNDDDNQEPASAFHPEQVLSNETPDLGGPRSLAFENLSQPNPTRLERSVTSSHVKVQSPPRHVDTAYSDVLFIQGPCTFVHGAWTGAQDQIVLREVQETIKRLGADEGMVISTHHSNHEGEILELLLAARPGSKIILNWNGRLADSPTIFRGLSIIDASVVVIVPRDVDVGALPLSVKGVLTGFDARVLDLAIQALR</sequence>
<accession>A0A8K1CPS2</accession>
<evidence type="ECO:0000313" key="4">
    <source>
        <dbReference type="EMBL" id="TMW66158.1"/>
    </source>
</evidence>
<protein>
    <recommendedName>
        <fullName evidence="1">3-dehydroquinate dehydratase</fullName>
        <ecNumber evidence="1">4.2.1.10</ecNumber>
    </recommendedName>
</protein>
<evidence type="ECO:0000256" key="3">
    <source>
        <dbReference type="SAM" id="MobiDB-lite"/>
    </source>
</evidence>
<dbReference type="GO" id="GO:0003855">
    <property type="term" value="F:3-dehydroquinate dehydratase activity"/>
    <property type="evidence" value="ECO:0007669"/>
    <property type="project" value="UniProtKB-EC"/>
</dbReference>
<dbReference type="SUPFAM" id="SSF52304">
    <property type="entry name" value="Type II 3-dehydroquinate dehydratase"/>
    <property type="match status" value="1"/>
</dbReference>
<proteinExistence type="predicted"/>
<dbReference type="InterPro" id="IPR036441">
    <property type="entry name" value="DHquinase_II_sf"/>
</dbReference>
<dbReference type="AlphaFoldDB" id="A0A8K1CPS2"/>
<reference evidence="4" key="1">
    <citation type="submission" date="2019-03" db="EMBL/GenBank/DDBJ databases">
        <title>Long read genome sequence of the mycoparasitic Pythium oligandrum ATCC 38472 isolated from sugarbeet rhizosphere.</title>
        <authorList>
            <person name="Gaulin E."/>
        </authorList>
    </citation>
    <scope>NUCLEOTIDE SEQUENCE</scope>
    <source>
        <strain evidence="4">ATCC 38472_TT</strain>
    </source>
</reference>
<dbReference type="EC" id="4.2.1.10" evidence="1"/>
<evidence type="ECO:0000313" key="5">
    <source>
        <dbReference type="Proteomes" id="UP000794436"/>
    </source>
</evidence>
<evidence type="ECO:0000256" key="1">
    <source>
        <dbReference type="ARBA" id="ARBA00012060"/>
    </source>
</evidence>
<dbReference type="OrthoDB" id="63916at2759"/>
<evidence type="ECO:0000256" key="2">
    <source>
        <dbReference type="ARBA" id="ARBA00023239"/>
    </source>
</evidence>
<feature type="region of interest" description="Disordered" evidence="3">
    <location>
        <begin position="36"/>
        <end position="56"/>
    </location>
</feature>
<name>A0A8K1CPS2_PYTOL</name>
<dbReference type="Gene3D" id="3.40.50.9100">
    <property type="entry name" value="Dehydroquinase, class II"/>
    <property type="match status" value="1"/>
</dbReference>
<organism evidence="4 5">
    <name type="scientific">Pythium oligandrum</name>
    <name type="common">Mycoparasitic fungus</name>
    <dbReference type="NCBI Taxonomy" id="41045"/>
    <lineage>
        <taxon>Eukaryota</taxon>
        <taxon>Sar</taxon>
        <taxon>Stramenopiles</taxon>
        <taxon>Oomycota</taxon>
        <taxon>Peronosporomycetes</taxon>
        <taxon>Pythiales</taxon>
        <taxon>Pythiaceae</taxon>
        <taxon>Pythium</taxon>
    </lineage>
</organism>
<feature type="compositionally biased region" description="Polar residues" evidence="3">
    <location>
        <begin position="36"/>
        <end position="45"/>
    </location>
</feature>